<comment type="similarity">
    <text evidence="3">Belongs to the TmcAL family.</text>
</comment>
<reference evidence="4 5" key="1">
    <citation type="journal article" date="2018" name="Genome Announc.">
        <title>Draft Genome Sequence of Lactococcus sp. Strain NtB2 (JCM 32569), Isolated from the Gut of the Higher Termite Nasutitermes takasagoensis.</title>
        <authorList>
            <person name="Noda S."/>
            <person name="Aihara C."/>
            <person name="Yuki M."/>
            <person name="Ohkuma M."/>
        </authorList>
    </citation>
    <scope>NUCLEOTIDE SEQUENCE [LARGE SCALE GENOMIC DNA]</scope>
    <source>
        <strain evidence="4 5">NtB2</strain>
    </source>
</reference>
<dbReference type="RefSeq" id="WP_109245556.1">
    <property type="nucleotide sequence ID" value="NZ_BFFO01000003.1"/>
</dbReference>
<dbReference type="EC" id="6.3.4.-" evidence="3"/>
<dbReference type="Pfam" id="PF05636">
    <property type="entry name" value="HIGH_NTase1"/>
    <property type="match status" value="1"/>
</dbReference>
<comment type="caution">
    <text evidence="4">The sequence shown here is derived from an EMBL/GenBank/DDBJ whole genome shotgun (WGS) entry which is preliminary data.</text>
</comment>
<dbReference type="PANTHER" id="PTHR37825:SF1">
    <property type="entry name" value="TRNA(MET) CYTIDINE ACETATE LIGASE"/>
    <property type="match status" value="1"/>
</dbReference>
<feature type="binding site" evidence="3">
    <location>
        <position position="177"/>
    </location>
    <ligand>
        <name>ATP</name>
        <dbReference type="ChEBI" id="CHEBI:30616"/>
    </ligand>
</feature>
<dbReference type="Proteomes" id="UP000245021">
    <property type="component" value="Unassembled WGS sequence"/>
</dbReference>
<gene>
    <name evidence="4" type="primary">ylbM</name>
    <name evidence="3" type="synonym">tmcAL</name>
    <name evidence="4" type="ORF">NtB2_00699</name>
</gene>
<dbReference type="GO" id="GO:0016740">
    <property type="term" value="F:transferase activity"/>
    <property type="evidence" value="ECO:0007669"/>
    <property type="project" value="UniProtKB-KW"/>
</dbReference>
<name>A0A2R5HFH0_9LACT</name>
<keyword evidence="3" id="KW-0694">RNA-binding</keyword>
<comment type="subcellular location">
    <subcellularLocation>
        <location evidence="3">Cytoplasm</location>
    </subcellularLocation>
</comment>
<dbReference type="GO" id="GO:0005524">
    <property type="term" value="F:ATP binding"/>
    <property type="evidence" value="ECO:0007669"/>
    <property type="project" value="UniProtKB-KW"/>
</dbReference>
<dbReference type="GO" id="GO:0005737">
    <property type="term" value="C:cytoplasm"/>
    <property type="evidence" value="ECO:0007669"/>
    <property type="project" value="UniProtKB-SubCell"/>
</dbReference>
<evidence type="ECO:0000313" key="5">
    <source>
        <dbReference type="Proteomes" id="UP000245021"/>
    </source>
</evidence>
<feature type="binding site" evidence="3">
    <location>
        <position position="98"/>
    </location>
    <ligand>
        <name>ATP</name>
        <dbReference type="ChEBI" id="CHEBI:30616"/>
    </ligand>
</feature>
<evidence type="ECO:0000256" key="2">
    <source>
        <dbReference type="ARBA" id="ARBA00022694"/>
    </source>
</evidence>
<keyword evidence="4" id="KW-0808">Transferase</keyword>
<comment type="caution">
    <text evidence="3">Lacks conserved residue(s) required for the propagation of feature annotation.</text>
</comment>
<keyword evidence="1 3" id="KW-0436">Ligase</keyword>
<dbReference type="SUPFAM" id="SSF52374">
    <property type="entry name" value="Nucleotidylyl transferase"/>
    <property type="match status" value="1"/>
</dbReference>
<dbReference type="InterPro" id="IPR014729">
    <property type="entry name" value="Rossmann-like_a/b/a_fold"/>
</dbReference>
<keyword evidence="3" id="KW-0547">Nucleotide-binding</keyword>
<dbReference type="GO" id="GO:0006400">
    <property type="term" value="P:tRNA modification"/>
    <property type="evidence" value="ECO:0007669"/>
    <property type="project" value="UniProtKB-UniRule"/>
</dbReference>
<dbReference type="PANTHER" id="PTHR37825">
    <property type="entry name" value="TRNA(MET) CYTIDINE ACETATE LIGASE"/>
    <property type="match status" value="1"/>
</dbReference>
<dbReference type="InterPro" id="IPR008513">
    <property type="entry name" value="tRNA(Met)_cyd_acetate_ligase"/>
</dbReference>
<accession>A0A2R5HFH0</accession>
<proteinExistence type="inferred from homology"/>
<dbReference type="AlphaFoldDB" id="A0A2R5HFH0"/>
<keyword evidence="2 3" id="KW-0819">tRNA processing</keyword>
<feature type="binding site" evidence="3">
    <location>
        <position position="154"/>
    </location>
    <ligand>
        <name>ATP</name>
        <dbReference type="ChEBI" id="CHEBI:30616"/>
    </ligand>
</feature>
<sequence>MQKTRGIIAEFNPFHLGHKRLLDAGSDCTQLVVMSGNWMQRGEPAFIDKWLRAEMALKNGADLVVELPFLASVQGADFFAKGAVDILSRLGIDELAFGTESDTDYQQIAVLYAEKADEMQAYIEALPSHISYPVRAQQAWEHFAAVQFDGNTPNHILGLAYAKAVAGRGIQLKTIQRNTAYNDSELGETFASATAIRQHLETAESFVPANIWPILQEAPKISWSDFWPLLKYKIIATDIRRIYQVNDELASRIKKAVKTADSLDALIEQVYTKRYTKGHIRRLMAYILNDVDKKAVLPEAIRVLGFNEKGRQILARARKSDIELCSRIGQFPWDAVTQRADEIYRLGNPAITEQNYGRKPLILG</sequence>
<protein>
    <recommendedName>
        <fullName evidence="3">tRNA(Met) cytidine acetate ligase</fullName>
        <ecNumber evidence="3">6.3.4.-</ecNumber>
    </recommendedName>
</protein>
<dbReference type="OrthoDB" id="9769796at2"/>
<dbReference type="GO" id="GO:0000049">
    <property type="term" value="F:tRNA binding"/>
    <property type="evidence" value="ECO:0007669"/>
    <property type="project" value="UniProtKB-KW"/>
</dbReference>
<dbReference type="GO" id="GO:0016879">
    <property type="term" value="F:ligase activity, forming carbon-nitrogen bonds"/>
    <property type="evidence" value="ECO:0007669"/>
    <property type="project" value="UniProtKB-UniRule"/>
</dbReference>
<keyword evidence="3" id="KW-0067">ATP-binding</keyword>
<dbReference type="Gene3D" id="3.40.50.620">
    <property type="entry name" value="HUPs"/>
    <property type="match status" value="1"/>
</dbReference>
<keyword evidence="3" id="KW-0963">Cytoplasm</keyword>
<dbReference type="EMBL" id="BFFO01000003">
    <property type="protein sequence ID" value="GBG96586.1"/>
    <property type="molecule type" value="Genomic_DNA"/>
</dbReference>
<comment type="catalytic activity">
    <reaction evidence="3">
        <text>cytidine(34) in elongator tRNA(Met) + acetate + ATP = N(4)-acetylcytidine(34) in elongator tRNA(Met) + AMP + diphosphate</text>
        <dbReference type="Rhea" id="RHEA:58144"/>
        <dbReference type="Rhea" id="RHEA-COMP:10693"/>
        <dbReference type="Rhea" id="RHEA-COMP:10694"/>
        <dbReference type="ChEBI" id="CHEBI:30089"/>
        <dbReference type="ChEBI" id="CHEBI:30616"/>
        <dbReference type="ChEBI" id="CHEBI:33019"/>
        <dbReference type="ChEBI" id="CHEBI:74900"/>
        <dbReference type="ChEBI" id="CHEBI:82748"/>
        <dbReference type="ChEBI" id="CHEBI:456215"/>
    </reaction>
</comment>
<evidence type="ECO:0000256" key="1">
    <source>
        <dbReference type="ARBA" id="ARBA00022598"/>
    </source>
</evidence>
<evidence type="ECO:0000256" key="3">
    <source>
        <dbReference type="HAMAP-Rule" id="MF_01539"/>
    </source>
</evidence>
<feature type="binding site" evidence="3">
    <location>
        <begin position="8"/>
        <end position="21"/>
    </location>
    <ligand>
        <name>ATP</name>
        <dbReference type="ChEBI" id="CHEBI:30616"/>
    </ligand>
</feature>
<keyword evidence="5" id="KW-1185">Reference proteome</keyword>
<dbReference type="HAMAP" id="MF_01539">
    <property type="entry name" value="TmcAL"/>
    <property type="match status" value="1"/>
</dbReference>
<comment type="function">
    <text evidence="3">Catalyzes the formation of N(4)-acetylcytidine (ac(4)C) at the wobble position of elongator tRNA(Met), using acetate and ATP as substrates. First activates an acetate ion to form acetyladenylate (Ac-AMP) and then transfers the acetyl group to tRNA to form ac(4)C34.</text>
</comment>
<organism evidence="4 5">
    <name type="scientific">Lactococcus termiticola</name>
    <dbReference type="NCBI Taxonomy" id="2169526"/>
    <lineage>
        <taxon>Bacteria</taxon>
        <taxon>Bacillati</taxon>
        <taxon>Bacillota</taxon>
        <taxon>Bacilli</taxon>
        <taxon>Lactobacillales</taxon>
        <taxon>Streptococcaceae</taxon>
        <taxon>Lactococcus</taxon>
    </lineage>
</organism>
<evidence type="ECO:0000313" key="4">
    <source>
        <dbReference type="EMBL" id="GBG96586.1"/>
    </source>
</evidence>
<dbReference type="NCBIfam" id="NF010191">
    <property type="entry name" value="PRK13670.1"/>
    <property type="match status" value="1"/>
</dbReference>
<keyword evidence="3" id="KW-0820">tRNA-binding</keyword>